<keyword evidence="6 8" id="KW-0413">Isomerase</keyword>
<dbReference type="SUPFAM" id="SSF101904">
    <property type="entry name" value="GyrA/ParC C-terminal domain-like"/>
    <property type="match status" value="1"/>
</dbReference>
<dbReference type="InterPro" id="IPR006691">
    <property type="entry name" value="GyrA/parC_rep"/>
</dbReference>
<feature type="site" description="Interaction with DNA" evidence="8">
    <location>
        <position position="82"/>
    </location>
</feature>
<feature type="coiled-coil region" evidence="10">
    <location>
        <begin position="438"/>
        <end position="505"/>
    </location>
</feature>
<comment type="similarity">
    <text evidence="8">Belongs to the type II topoisomerase GyrA/ParC subunit family. ParC type 2 subfamily.</text>
</comment>
<accession>A0A6V7RH78</accession>
<feature type="site" description="Interaction with DNA" evidence="8">
    <location>
        <position position="99"/>
    </location>
</feature>
<dbReference type="GO" id="GO:0006265">
    <property type="term" value="P:DNA topological change"/>
    <property type="evidence" value="ECO:0007669"/>
    <property type="project" value="UniProtKB-UniRule"/>
</dbReference>
<evidence type="ECO:0000256" key="4">
    <source>
        <dbReference type="ARBA" id="ARBA00023125"/>
    </source>
</evidence>
<name>A0A6V7RH78_9STAP</name>
<comment type="catalytic activity">
    <reaction evidence="1 8 9">
        <text>ATP-dependent breakage, passage and rejoining of double-stranded DNA.</text>
        <dbReference type="EC" id="5.6.2.2"/>
    </reaction>
</comment>
<evidence type="ECO:0000256" key="7">
    <source>
        <dbReference type="ARBA" id="ARBA00063644"/>
    </source>
</evidence>
<dbReference type="AlphaFoldDB" id="A0A6V7RH78"/>
<evidence type="ECO:0000256" key="1">
    <source>
        <dbReference type="ARBA" id="ARBA00000185"/>
    </source>
</evidence>
<dbReference type="GO" id="GO:0005694">
    <property type="term" value="C:chromosome"/>
    <property type="evidence" value="ECO:0007669"/>
    <property type="project" value="InterPro"/>
</dbReference>
<dbReference type="Gene3D" id="2.120.10.90">
    <property type="entry name" value="DNA gyrase/topoisomerase IV, subunit A, C-terminal"/>
    <property type="match status" value="1"/>
</dbReference>
<evidence type="ECO:0000256" key="10">
    <source>
        <dbReference type="SAM" id="Coils"/>
    </source>
</evidence>
<evidence type="ECO:0000313" key="13">
    <source>
        <dbReference type="Proteomes" id="UP000589351"/>
    </source>
</evidence>
<evidence type="ECO:0000313" key="12">
    <source>
        <dbReference type="EMBL" id="CAD2077348.1"/>
    </source>
</evidence>
<dbReference type="GO" id="GO:0005737">
    <property type="term" value="C:cytoplasm"/>
    <property type="evidence" value="ECO:0007669"/>
    <property type="project" value="TreeGrafter"/>
</dbReference>
<organism evidence="12 13">
    <name type="scientific">Jeotgalicoccus meleagridis</name>
    <dbReference type="NCBI Taxonomy" id="2759181"/>
    <lineage>
        <taxon>Bacteria</taxon>
        <taxon>Bacillati</taxon>
        <taxon>Bacillota</taxon>
        <taxon>Bacilli</taxon>
        <taxon>Bacillales</taxon>
        <taxon>Staphylococcaceae</taxon>
        <taxon>Jeotgalicoccus</taxon>
    </lineage>
</organism>
<comment type="subunit">
    <text evidence="7 8">Heterotetramer composed of ParC and ParE.</text>
</comment>
<dbReference type="GO" id="GO:0003677">
    <property type="term" value="F:DNA binding"/>
    <property type="evidence" value="ECO:0007669"/>
    <property type="project" value="UniProtKB-UniRule"/>
</dbReference>
<dbReference type="InterPro" id="IPR013758">
    <property type="entry name" value="Topo_IIA_A/C_ab"/>
</dbReference>
<dbReference type="GO" id="GO:0034335">
    <property type="term" value="F:DNA negative supercoiling activity"/>
    <property type="evidence" value="ECO:0007669"/>
    <property type="project" value="UniProtKB-ARBA"/>
</dbReference>
<feature type="domain" description="Topo IIA-type catalytic" evidence="11">
    <location>
        <begin position="36"/>
        <end position="502"/>
    </location>
</feature>
<dbReference type="Gene3D" id="1.10.268.10">
    <property type="entry name" value="Topoisomerase, domain 3"/>
    <property type="match status" value="1"/>
</dbReference>
<keyword evidence="5 8" id="KW-0472">Membrane</keyword>
<feature type="active site" description="O-(5'-phospho-DNA)-tyrosine intermediate" evidence="8 9">
    <location>
        <position position="124"/>
    </location>
</feature>
<reference evidence="12 13" key="1">
    <citation type="submission" date="2020-07" db="EMBL/GenBank/DDBJ databases">
        <authorList>
            <person name="Criscuolo A."/>
        </authorList>
    </citation>
    <scope>NUCLEOTIDE SEQUENCE [LARGE SCALE GENOMIC DNA]</scope>
    <source>
        <strain evidence="12">CIP111649</strain>
    </source>
</reference>
<dbReference type="InterPro" id="IPR013757">
    <property type="entry name" value="Topo_IIA_A_a_sf"/>
</dbReference>
<dbReference type="FunFam" id="2.120.10.90:FF:000005">
    <property type="entry name" value="DNA topoisomerase 4 subunit A"/>
    <property type="match status" value="1"/>
</dbReference>
<dbReference type="Proteomes" id="UP000589351">
    <property type="component" value="Unassembled WGS sequence"/>
</dbReference>
<dbReference type="GO" id="GO:0005524">
    <property type="term" value="F:ATP binding"/>
    <property type="evidence" value="ECO:0007669"/>
    <property type="project" value="InterPro"/>
</dbReference>
<dbReference type="Pfam" id="PF00521">
    <property type="entry name" value="DNA_topoisoIV"/>
    <property type="match status" value="1"/>
</dbReference>
<dbReference type="HAMAP" id="MF_00937">
    <property type="entry name" value="ParC_type2"/>
    <property type="match status" value="1"/>
</dbReference>
<gene>
    <name evidence="8 12" type="primary">parC</name>
    <name evidence="12" type="ORF">JEODO184_01132</name>
</gene>
<evidence type="ECO:0000256" key="5">
    <source>
        <dbReference type="ARBA" id="ARBA00023136"/>
    </source>
</evidence>
<dbReference type="CDD" id="cd00187">
    <property type="entry name" value="TOP4c"/>
    <property type="match status" value="1"/>
</dbReference>
<evidence type="ECO:0000256" key="8">
    <source>
        <dbReference type="HAMAP-Rule" id="MF_00937"/>
    </source>
</evidence>
<feature type="site" description="Interaction with DNA" evidence="8">
    <location>
        <position position="44"/>
    </location>
</feature>
<protein>
    <recommendedName>
        <fullName evidence="8">DNA topoisomerase 4 subunit A</fullName>
        <ecNumber evidence="8">5.6.2.2</ecNumber>
    </recommendedName>
    <alternativeName>
        <fullName evidence="8">Topoisomerase IV subunit A</fullName>
    </alternativeName>
</protein>
<keyword evidence="13" id="KW-1185">Reference proteome</keyword>
<comment type="function">
    <text evidence="8">Topoisomerase IV is essential for chromosome segregation. It relaxes supercoiled DNA. Performs the decatenation events required during the replication of a circular DNA molecule.</text>
</comment>
<dbReference type="SUPFAM" id="SSF56719">
    <property type="entry name" value="Type II DNA topoisomerase"/>
    <property type="match status" value="1"/>
</dbReference>
<evidence type="ECO:0000256" key="2">
    <source>
        <dbReference type="ARBA" id="ARBA00022475"/>
    </source>
</evidence>
<dbReference type="PANTHER" id="PTHR43493">
    <property type="entry name" value="DNA GYRASE/TOPOISOMERASE SUBUNIT A"/>
    <property type="match status" value="1"/>
</dbReference>
<dbReference type="EC" id="5.6.2.2" evidence="8"/>
<dbReference type="GO" id="GO:0019897">
    <property type="term" value="C:extrinsic component of plasma membrane"/>
    <property type="evidence" value="ECO:0007669"/>
    <property type="project" value="UniProtKB-UniRule"/>
</dbReference>
<keyword evidence="10" id="KW-0175">Coiled coil</keyword>
<feature type="site" description="Interaction with DNA" evidence="8">
    <location>
        <position position="80"/>
    </location>
</feature>
<comment type="caution">
    <text evidence="12">The sequence shown here is derived from an EMBL/GenBank/DDBJ whole genome shotgun (WGS) entry which is preliminary data.</text>
</comment>
<feature type="site" description="Transition state stabilizer" evidence="8">
    <location>
        <position position="123"/>
    </location>
</feature>
<dbReference type="InterPro" id="IPR050220">
    <property type="entry name" value="Type_II_DNA_Topoisomerases"/>
</dbReference>
<dbReference type="SMART" id="SM00434">
    <property type="entry name" value="TOP4c"/>
    <property type="match status" value="1"/>
</dbReference>
<dbReference type="FunFam" id="3.90.199.10:FF:000001">
    <property type="entry name" value="DNA gyrase subunit A"/>
    <property type="match status" value="1"/>
</dbReference>
<evidence type="ECO:0000256" key="3">
    <source>
        <dbReference type="ARBA" id="ARBA00023029"/>
    </source>
</evidence>
<dbReference type="NCBIfam" id="TIGR01061">
    <property type="entry name" value="parC_Gpos"/>
    <property type="match status" value="1"/>
</dbReference>
<dbReference type="FunFam" id="1.10.268.10:FF:000001">
    <property type="entry name" value="DNA gyrase subunit A"/>
    <property type="match status" value="1"/>
</dbReference>
<dbReference type="InterPro" id="IPR013760">
    <property type="entry name" value="Topo_IIA-like_dom_sf"/>
</dbReference>
<evidence type="ECO:0000256" key="9">
    <source>
        <dbReference type="PROSITE-ProRule" id="PRU01384"/>
    </source>
</evidence>
<dbReference type="FunFam" id="3.30.1360.40:FF:000002">
    <property type="entry name" value="DNA gyrase subunit A"/>
    <property type="match status" value="1"/>
</dbReference>
<keyword evidence="3 8" id="KW-0799">Topoisomerase</keyword>
<proteinExistence type="inferred from homology"/>
<dbReference type="InterPro" id="IPR035516">
    <property type="entry name" value="Gyrase/topoIV_suA_C"/>
</dbReference>
<dbReference type="Gene3D" id="3.30.1360.40">
    <property type="match status" value="1"/>
</dbReference>
<evidence type="ECO:0000256" key="6">
    <source>
        <dbReference type="ARBA" id="ARBA00023235"/>
    </source>
</evidence>
<dbReference type="InterPro" id="IPR002205">
    <property type="entry name" value="Topo_IIA_dom_A"/>
</dbReference>
<dbReference type="GO" id="GO:0007059">
    <property type="term" value="P:chromosome segregation"/>
    <property type="evidence" value="ECO:0007669"/>
    <property type="project" value="UniProtKB-UniRule"/>
</dbReference>
<keyword evidence="2 8" id="KW-1003">Cell membrane</keyword>
<evidence type="ECO:0000259" key="11">
    <source>
        <dbReference type="PROSITE" id="PS52040"/>
    </source>
</evidence>
<dbReference type="GO" id="GO:0009330">
    <property type="term" value="C:DNA topoisomerase type II (double strand cut, ATP-hydrolyzing) complex"/>
    <property type="evidence" value="ECO:0007669"/>
    <property type="project" value="TreeGrafter"/>
</dbReference>
<dbReference type="Gene3D" id="3.90.199.10">
    <property type="entry name" value="Topoisomerase II, domain 5"/>
    <property type="match status" value="1"/>
</dbReference>
<dbReference type="NCBIfam" id="NF004044">
    <property type="entry name" value="PRK05561.1"/>
    <property type="match status" value="1"/>
</dbReference>
<dbReference type="Pfam" id="PF03989">
    <property type="entry name" value="DNA_gyraseA_C"/>
    <property type="match status" value="5"/>
</dbReference>
<sequence length="809" mass="91160">MKTMAEHNPLQQLKLEDVIGDRFGRYSKYVIQDRAIPDVRDGLKPVQRRILYAMYKEGNTFDKNYRKSAKTVGNVIGNYHPHGEISIYDAMVRLGQDWKMREELILIHGNKGSVDGDPAAAMRYTEAKLAEISGELLRDLNKNTVPFIDNFDDTEKEPSVLPAKFPNILVNGATGISAGYATDIPPHNLSEVIDATLKIIDKPSVTVDELMNFVKGPDFPTGGIIQGKNELKKAYTNGKGRIVVRSVVNKEETRGNKVLIVITEIPFEVNKANLVKKMDEIRADRKVDGIIEVRDETDREGLRIVVEARKDANIDAIINYFYKKTDLQVSYNFNMVAISDRAPKRMGLKDILEAYIKHQETVITNRSKYELDHAKKRMHIIEGLIKALSILDEVIKTIRESANKRNAKENLMERFNFTEAQAEAIVMLQLYRLTNTDVVELETEQSELEFQINQLQEILADDKKLKNVIKSELRAIKKKYASERLTQVEDEIENIEISKEELIAKEDTIVSLTKEGYVKRTSLRSYNASNPDELGRREGDYVLFSGPSNTLEQLMIFTNYGNYMIIPVHDLQDIRWKDMGQHLSSRFNLKHGEAPIYATTLESFNQDQTVVLTTKAGQVKQTALKEFEATRISRPIVNMKLKKDDEVIAVSITDQTDASLLFITSKGLSLKYPLAEVSQTGLKSQGVRAMNVKAGDHLILGQVIPEAGNLITVSNRGAVKRTKLDVFDIGARAQVGTMLYKDIKSKPHIIVAASVIDEGVDQEITLLSDTSIETIRANEVRLSGKYSNGSFVVDEDTFGKIETAHFSDL</sequence>
<dbReference type="PROSITE" id="PS52040">
    <property type="entry name" value="TOPO_IIA"/>
    <property type="match status" value="1"/>
</dbReference>
<comment type="subcellular location">
    <subcellularLocation>
        <location evidence="8">Cell membrane</location>
        <topology evidence="8">Peripheral membrane protein</topology>
    </subcellularLocation>
</comment>
<dbReference type="PANTHER" id="PTHR43493:SF9">
    <property type="entry name" value="DNA TOPOISOMERASE 4 SUBUNIT A"/>
    <property type="match status" value="1"/>
</dbReference>
<feature type="site" description="Interaction with DNA" evidence="8">
    <location>
        <position position="93"/>
    </location>
</feature>
<keyword evidence="4 8" id="KW-0238">DNA-binding</keyword>
<dbReference type="InterPro" id="IPR005741">
    <property type="entry name" value="TopoIV_A_Gpos"/>
</dbReference>
<dbReference type="EMBL" id="CAJEWD010000008">
    <property type="protein sequence ID" value="CAD2077348.1"/>
    <property type="molecule type" value="Genomic_DNA"/>
</dbReference>